<evidence type="ECO:0000256" key="1">
    <source>
        <dbReference type="ARBA" id="ARBA00010996"/>
    </source>
</evidence>
<evidence type="ECO:0000256" key="4">
    <source>
        <dbReference type="PIRSR" id="PIRSR603782-2"/>
    </source>
</evidence>
<evidence type="ECO:0000256" key="3">
    <source>
        <dbReference type="PIRSR" id="PIRSR603782-1"/>
    </source>
</evidence>
<reference evidence="5 6" key="1">
    <citation type="submission" date="2017-03" db="EMBL/GenBank/DDBJ databases">
        <authorList>
            <person name="Afonso C.L."/>
            <person name="Miller P.J."/>
            <person name="Scott M.A."/>
            <person name="Spackman E."/>
            <person name="Goraichik I."/>
            <person name="Dimitrov K.M."/>
            <person name="Suarez D.L."/>
            <person name="Swayne D.E."/>
        </authorList>
    </citation>
    <scope>NUCLEOTIDE SEQUENCE [LARGE SCALE GENOMIC DNA]</scope>
    <source>
        <strain evidence="5 6">CECT 7450</strain>
    </source>
</reference>
<feature type="binding site" evidence="3">
    <location>
        <position position="85"/>
    </location>
    <ligand>
        <name>Cu cation</name>
        <dbReference type="ChEBI" id="CHEBI:23378"/>
    </ligand>
</feature>
<dbReference type="GO" id="GO:0046872">
    <property type="term" value="F:metal ion binding"/>
    <property type="evidence" value="ECO:0007669"/>
    <property type="project" value="UniProtKB-KW"/>
</dbReference>
<feature type="binding site" evidence="3">
    <location>
        <position position="172"/>
    </location>
    <ligand>
        <name>Cu cation</name>
        <dbReference type="ChEBI" id="CHEBI:23378"/>
    </ligand>
</feature>
<feature type="binding site" evidence="3">
    <location>
        <position position="81"/>
    </location>
    <ligand>
        <name>Cu cation</name>
        <dbReference type="ChEBI" id="CHEBI:23378"/>
    </ligand>
</feature>
<protein>
    <recommendedName>
        <fullName evidence="7">SCO1/SenC</fullName>
    </recommendedName>
</protein>
<keyword evidence="3" id="KW-0479">Metal-binding</keyword>
<feature type="disulfide bond" description="Redox-active" evidence="4">
    <location>
        <begin position="81"/>
        <end position="85"/>
    </location>
</feature>
<dbReference type="SUPFAM" id="SSF52833">
    <property type="entry name" value="Thioredoxin-like"/>
    <property type="match status" value="1"/>
</dbReference>
<dbReference type="InterPro" id="IPR036249">
    <property type="entry name" value="Thioredoxin-like_sf"/>
</dbReference>
<dbReference type="AlphaFoldDB" id="A0A1X6Z6M5"/>
<keyword evidence="4" id="KW-1015">Disulfide bond</keyword>
<proteinExistence type="inferred from homology"/>
<dbReference type="InterPro" id="IPR003782">
    <property type="entry name" value="SCO1/SenC"/>
</dbReference>
<name>A0A1X6Z6M5_9RHOB</name>
<dbReference type="PANTHER" id="PTHR12151:SF25">
    <property type="entry name" value="LINALOOL DEHYDRATASE_ISOMERASE DOMAIN-CONTAINING PROTEIN"/>
    <property type="match status" value="1"/>
</dbReference>
<accession>A0A1X6Z6M5</accession>
<dbReference type="PANTHER" id="PTHR12151">
    <property type="entry name" value="ELECTRON TRANSPORT PROTIN SCO1/SENC FAMILY MEMBER"/>
    <property type="match status" value="1"/>
</dbReference>
<evidence type="ECO:0008006" key="7">
    <source>
        <dbReference type="Google" id="ProtNLM"/>
    </source>
</evidence>
<sequence>MARTVAILAGVAAVGLLGVTYYVSSQSGSVDQFAQCRSSQIAGGAGQIGGPFTLVNGSGVEVTEKEVIDKPTLLYFGYTFCPDVCPVDAARNAAAVDILKERGKSVKPVMISIDPERDTPEIMKEYTEYMHPDMEGLTGSTEQVRAAAKAYRVYYNRPPSEEEDDEFYFVDHTNLTYLSLPNQGFVEFFRADLNPEQLADRVSCFLDAV</sequence>
<organism evidence="5 6">
    <name type="scientific">Roseovarius albus</name>
    <dbReference type="NCBI Taxonomy" id="1247867"/>
    <lineage>
        <taxon>Bacteria</taxon>
        <taxon>Pseudomonadati</taxon>
        <taxon>Pseudomonadota</taxon>
        <taxon>Alphaproteobacteria</taxon>
        <taxon>Rhodobacterales</taxon>
        <taxon>Roseobacteraceae</taxon>
        <taxon>Roseovarius</taxon>
    </lineage>
</organism>
<dbReference type="EMBL" id="FWFX01000005">
    <property type="protein sequence ID" value="SLN40320.1"/>
    <property type="molecule type" value="Genomic_DNA"/>
</dbReference>
<dbReference type="CDD" id="cd02968">
    <property type="entry name" value="SCO"/>
    <property type="match status" value="1"/>
</dbReference>
<keyword evidence="6" id="KW-1185">Reference proteome</keyword>
<gene>
    <name evidence="5" type="ORF">ROA7450_01931</name>
</gene>
<dbReference type="Gene3D" id="3.40.30.10">
    <property type="entry name" value="Glutaredoxin"/>
    <property type="match status" value="1"/>
</dbReference>
<evidence type="ECO:0000256" key="2">
    <source>
        <dbReference type="ARBA" id="ARBA00023008"/>
    </source>
</evidence>
<dbReference type="OrthoDB" id="9790194at2"/>
<evidence type="ECO:0000313" key="6">
    <source>
        <dbReference type="Proteomes" id="UP000193061"/>
    </source>
</evidence>
<dbReference type="FunFam" id="3.40.30.10:FF:000013">
    <property type="entry name" value="Blast:Protein SCO1 homolog, mitochondrial"/>
    <property type="match status" value="1"/>
</dbReference>
<dbReference type="RefSeq" id="WP_085805457.1">
    <property type="nucleotide sequence ID" value="NZ_FWFX01000005.1"/>
</dbReference>
<dbReference type="Proteomes" id="UP000193061">
    <property type="component" value="Unassembled WGS sequence"/>
</dbReference>
<dbReference type="Pfam" id="PF02630">
    <property type="entry name" value="SCO1-SenC"/>
    <property type="match status" value="1"/>
</dbReference>
<keyword evidence="2 3" id="KW-0186">Copper</keyword>
<evidence type="ECO:0000313" key="5">
    <source>
        <dbReference type="EMBL" id="SLN40320.1"/>
    </source>
</evidence>
<comment type="similarity">
    <text evidence="1">Belongs to the SCO1/2 family.</text>
</comment>